<proteinExistence type="predicted"/>
<evidence type="ECO:0000313" key="1">
    <source>
        <dbReference type="EMBL" id="ACV63657.1"/>
    </source>
</evidence>
<dbReference type="STRING" id="485916.Dtox_2894"/>
<reference evidence="1 2" key="1">
    <citation type="journal article" date="2009" name="Stand. Genomic Sci.">
        <title>Complete genome sequence of Desulfotomaculum acetoxidans type strain (5575).</title>
        <authorList>
            <person name="Spring S."/>
            <person name="Lapidus A."/>
            <person name="Schroder M."/>
            <person name="Gleim D."/>
            <person name="Sims D."/>
            <person name="Meincke L."/>
            <person name="Glavina Del Rio T."/>
            <person name="Tice H."/>
            <person name="Copeland A."/>
            <person name="Cheng J.F."/>
            <person name="Lucas S."/>
            <person name="Chen F."/>
            <person name="Nolan M."/>
            <person name="Bruce D."/>
            <person name="Goodwin L."/>
            <person name="Pitluck S."/>
            <person name="Ivanova N."/>
            <person name="Mavromatis K."/>
            <person name="Mikhailova N."/>
            <person name="Pati A."/>
            <person name="Chen A."/>
            <person name="Palaniappan K."/>
            <person name="Land M."/>
            <person name="Hauser L."/>
            <person name="Chang Y.J."/>
            <person name="Jeffries C.D."/>
            <person name="Chain P."/>
            <person name="Saunders E."/>
            <person name="Brettin T."/>
            <person name="Detter J.C."/>
            <person name="Goker M."/>
            <person name="Bristow J."/>
            <person name="Eisen J.A."/>
            <person name="Markowitz V."/>
            <person name="Hugenholtz P."/>
            <person name="Kyrpides N.C."/>
            <person name="Klenk H.P."/>
            <person name="Han C."/>
        </authorList>
    </citation>
    <scope>NUCLEOTIDE SEQUENCE [LARGE SCALE GENOMIC DNA]</scope>
    <source>
        <strain evidence="2">ATCC 49208 / DSM 771 / VKM B-1644</strain>
    </source>
</reference>
<dbReference type="Pfam" id="PF14907">
    <property type="entry name" value="NTP_transf_5"/>
    <property type="match status" value="1"/>
</dbReference>
<dbReference type="InterPro" id="IPR039498">
    <property type="entry name" value="NTP_transf_5"/>
</dbReference>
<gene>
    <name evidence="1" type="ordered locus">Dtox_2894</name>
</gene>
<dbReference type="Proteomes" id="UP000002217">
    <property type="component" value="Chromosome"/>
</dbReference>
<name>C8W2H3_DESAS</name>
<evidence type="ECO:0008006" key="3">
    <source>
        <dbReference type="Google" id="ProtNLM"/>
    </source>
</evidence>
<dbReference type="KEGG" id="dae:Dtox_2894"/>
<organism evidence="1 2">
    <name type="scientific">Desulfofarcimen acetoxidans (strain ATCC 49208 / DSM 771 / KCTC 5769 / VKM B-1644 / 5575)</name>
    <name type="common">Desulfotomaculum acetoxidans</name>
    <dbReference type="NCBI Taxonomy" id="485916"/>
    <lineage>
        <taxon>Bacteria</taxon>
        <taxon>Bacillati</taxon>
        <taxon>Bacillota</taxon>
        <taxon>Clostridia</taxon>
        <taxon>Eubacteriales</taxon>
        <taxon>Peptococcaceae</taxon>
        <taxon>Desulfofarcimen</taxon>
    </lineage>
</organism>
<dbReference type="EMBL" id="CP001720">
    <property type="protein sequence ID" value="ACV63657.1"/>
    <property type="molecule type" value="Genomic_DNA"/>
</dbReference>
<dbReference type="OrthoDB" id="9773927at2"/>
<protein>
    <recommendedName>
        <fullName evidence="3">Nucleotidyltransferase family protein</fullName>
    </recommendedName>
</protein>
<dbReference type="Gene3D" id="3.30.460.40">
    <property type="match status" value="1"/>
</dbReference>
<accession>C8W2H3</accession>
<dbReference type="AlphaFoldDB" id="C8W2H3"/>
<dbReference type="RefSeq" id="WP_015758350.1">
    <property type="nucleotide sequence ID" value="NC_013216.1"/>
</dbReference>
<evidence type="ECO:0000313" key="2">
    <source>
        <dbReference type="Proteomes" id="UP000002217"/>
    </source>
</evidence>
<dbReference type="eggNOG" id="ENOG502ZBU0">
    <property type="taxonomic scope" value="Bacteria"/>
</dbReference>
<keyword evidence="2" id="KW-1185">Reference proteome</keyword>
<sequence>MQSIQLESYYLIHLLSALLKDTQPQNPPYKLDWEKLYKFAAWHGVSNMACYGLNRLTCDNQPPQDILEKFENDRKKAVAREATQHIAVEQILEAFEEKGIVSMPLKGCLLKYLYPRPDMRMMADIDIYFKTEQAEKVKEIMPEHGYTAKHQGGNHDVYYRKPYMNIEMHHRLISEDSPYSDYLKKTWDRVLLKSGCRHTYELSHEDFFIYLVIHLTKHYANGGTGIRSFLDIWVYKERYKAEMDWDYIQAELNEINFLEFAENIFGLCEVWFGNAGSNVLYDGMTEYVSCSGVYGIRKHAVVSSMGIKSGKQHSVRMAKWLYSLKLFFPPFDTMKIQYPFLERVPKLLPVCWVLRGLRCIVFKRGYTLQMINNIHNLSEQDMRKIGRLHEKAGLLKQ</sequence>
<dbReference type="HOGENOM" id="CLU_046245_1_1_9"/>